<evidence type="ECO:0000313" key="7">
    <source>
        <dbReference type="Proteomes" id="UP001276659"/>
    </source>
</evidence>
<accession>A0AAE0DMH9</accession>
<dbReference type="GO" id="GO:0004674">
    <property type="term" value="F:protein serine/threonine kinase activity"/>
    <property type="evidence" value="ECO:0007669"/>
    <property type="project" value="UniProtKB-EC"/>
</dbReference>
<feature type="domain" description="Fungal-type protein kinase" evidence="5">
    <location>
        <begin position="101"/>
        <end position="428"/>
    </location>
</feature>
<dbReference type="EMBL" id="JASNWA010000006">
    <property type="protein sequence ID" value="KAK3175351.1"/>
    <property type="molecule type" value="Genomic_DNA"/>
</dbReference>
<dbReference type="SUPFAM" id="SSF56112">
    <property type="entry name" value="Protein kinase-like (PK-like)"/>
    <property type="match status" value="1"/>
</dbReference>
<dbReference type="Proteomes" id="UP001276659">
    <property type="component" value="Unassembled WGS sequence"/>
</dbReference>
<comment type="caution">
    <text evidence="6">The sequence shown here is derived from an EMBL/GenBank/DDBJ whole genome shotgun (WGS) entry which is preliminary data.</text>
</comment>
<dbReference type="InterPro" id="IPR008266">
    <property type="entry name" value="Tyr_kinase_AS"/>
</dbReference>
<dbReference type="AlphaFoldDB" id="A0AAE0DMH9"/>
<feature type="compositionally biased region" description="Low complexity" evidence="4">
    <location>
        <begin position="365"/>
        <end position="375"/>
    </location>
</feature>
<proteinExistence type="predicted"/>
<evidence type="ECO:0000256" key="2">
    <source>
        <dbReference type="ARBA" id="ARBA00047899"/>
    </source>
</evidence>
<evidence type="ECO:0000256" key="3">
    <source>
        <dbReference type="ARBA" id="ARBA00048679"/>
    </source>
</evidence>
<dbReference type="InterPro" id="IPR040976">
    <property type="entry name" value="Pkinase_fungal"/>
</dbReference>
<comment type="catalytic activity">
    <reaction evidence="3">
        <text>L-seryl-[protein] + ATP = O-phospho-L-seryl-[protein] + ADP + H(+)</text>
        <dbReference type="Rhea" id="RHEA:17989"/>
        <dbReference type="Rhea" id="RHEA-COMP:9863"/>
        <dbReference type="Rhea" id="RHEA-COMP:11604"/>
        <dbReference type="ChEBI" id="CHEBI:15378"/>
        <dbReference type="ChEBI" id="CHEBI:29999"/>
        <dbReference type="ChEBI" id="CHEBI:30616"/>
        <dbReference type="ChEBI" id="CHEBI:83421"/>
        <dbReference type="ChEBI" id="CHEBI:456216"/>
        <dbReference type="EC" id="2.7.11.1"/>
    </reaction>
</comment>
<feature type="domain" description="Fungal-type protein kinase" evidence="5">
    <location>
        <begin position="438"/>
        <end position="528"/>
    </location>
</feature>
<dbReference type="Gene3D" id="1.10.510.10">
    <property type="entry name" value="Transferase(Phosphotransferase) domain 1"/>
    <property type="match status" value="1"/>
</dbReference>
<keyword evidence="7" id="KW-1185">Reference proteome</keyword>
<reference evidence="6" key="1">
    <citation type="submission" date="2022-11" db="EMBL/GenBank/DDBJ databases">
        <title>Chromosomal genome sequence assembly and mating type (MAT) locus characterization of the leprose asexual lichenized fungus Lepraria neglecta (Nyl.) Erichsen.</title>
        <authorList>
            <person name="Allen J.L."/>
            <person name="Pfeffer B."/>
        </authorList>
    </citation>
    <scope>NUCLEOTIDE SEQUENCE</scope>
    <source>
        <strain evidence="6">Allen 5258</strain>
    </source>
</reference>
<dbReference type="PANTHER" id="PTHR38248:SF2">
    <property type="entry name" value="FUNK1 11"/>
    <property type="match status" value="1"/>
</dbReference>
<organism evidence="6 7">
    <name type="scientific">Lepraria neglecta</name>
    <dbReference type="NCBI Taxonomy" id="209136"/>
    <lineage>
        <taxon>Eukaryota</taxon>
        <taxon>Fungi</taxon>
        <taxon>Dikarya</taxon>
        <taxon>Ascomycota</taxon>
        <taxon>Pezizomycotina</taxon>
        <taxon>Lecanoromycetes</taxon>
        <taxon>OSLEUM clade</taxon>
        <taxon>Lecanoromycetidae</taxon>
        <taxon>Lecanorales</taxon>
        <taxon>Lecanorineae</taxon>
        <taxon>Stereocaulaceae</taxon>
        <taxon>Lepraria</taxon>
    </lineage>
</organism>
<evidence type="ECO:0000256" key="1">
    <source>
        <dbReference type="ARBA" id="ARBA00012513"/>
    </source>
</evidence>
<dbReference type="InterPro" id="IPR011009">
    <property type="entry name" value="Kinase-like_dom_sf"/>
</dbReference>
<evidence type="ECO:0000313" key="6">
    <source>
        <dbReference type="EMBL" id="KAK3175351.1"/>
    </source>
</evidence>
<dbReference type="Pfam" id="PF17667">
    <property type="entry name" value="Pkinase_fungal"/>
    <property type="match status" value="2"/>
</dbReference>
<feature type="compositionally biased region" description="Polar residues" evidence="4">
    <location>
        <begin position="378"/>
        <end position="388"/>
    </location>
</feature>
<sequence>MIHIPRLDELAETVFDRCQEEDTRLYTQGSGWTGWPPSAKEELVLEWLQELVERFTAWVTECGVHPAASRQIYKGPSTYLDGSPIKRKMDVGIMACHGQSKTDHQKTHRLKSNWAQMLVTGELKSNPIENGQEVAWLDLATYAREVFRTQDRRFVLGFTLCGSKMRLWHFDRSGSSGSSFFDINRDGLKFVHVMLGYHLMDDKQLGLDPTIQRSDGQRYVEIIRSDQVERLILTKTIRKHAVVAGRATTCWRAYCDGDQSKEPLVVKDSWQYVERPEEGELIKEATDKGVRNIARYYHHETVQVEGENDDTVENVRRGLMGTCGRTRFKQRLLYEPESSASASESPGKAVAGRTQSPSLSRKRSSSSAQMAPPASIKRSCSSLGSRNAETPIHNRVHRRVITRDPGKAIEEASSLIAVLNGLIGAIKGQDYTMSIDDLADIILGHESLLDAGILHRDISTGNIILTEQEDDGFLIDLDLAIKIENDKASGAPGKTGTKVFMAIGALLGEHHSPMHDLESFFWVLFWICIHWNRPGQERRKVNEFEEWNREPIEKLANIKIGMVSEEDRFVKKIRDVFSEYCKPLIPCMQELRKVVFPGGKRWLSEDMKLYTQMNAVLEKAREDREP</sequence>
<name>A0AAE0DMH9_9LECA</name>
<evidence type="ECO:0000256" key="4">
    <source>
        <dbReference type="SAM" id="MobiDB-lite"/>
    </source>
</evidence>
<evidence type="ECO:0000259" key="5">
    <source>
        <dbReference type="Pfam" id="PF17667"/>
    </source>
</evidence>
<dbReference type="PANTHER" id="PTHR38248">
    <property type="entry name" value="FUNK1 6"/>
    <property type="match status" value="1"/>
</dbReference>
<protein>
    <recommendedName>
        <fullName evidence="1">non-specific serine/threonine protein kinase</fullName>
        <ecNumber evidence="1">2.7.11.1</ecNumber>
    </recommendedName>
</protein>
<feature type="region of interest" description="Disordered" evidence="4">
    <location>
        <begin position="335"/>
        <end position="399"/>
    </location>
</feature>
<dbReference type="EC" id="2.7.11.1" evidence="1"/>
<feature type="compositionally biased region" description="Low complexity" evidence="4">
    <location>
        <begin position="335"/>
        <end position="346"/>
    </location>
</feature>
<comment type="catalytic activity">
    <reaction evidence="2">
        <text>L-threonyl-[protein] + ATP = O-phospho-L-threonyl-[protein] + ADP + H(+)</text>
        <dbReference type="Rhea" id="RHEA:46608"/>
        <dbReference type="Rhea" id="RHEA-COMP:11060"/>
        <dbReference type="Rhea" id="RHEA-COMP:11605"/>
        <dbReference type="ChEBI" id="CHEBI:15378"/>
        <dbReference type="ChEBI" id="CHEBI:30013"/>
        <dbReference type="ChEBI" id="CHEBI:30616"/>
        <dbReference type="ChEBI" id="CHEBI:61977"/>
        <dbReference type="ChEBI" id="CHEBI:456216"/>
        <dbReference type="EC" id="2.7.11.1"/>
    </reaction>
</comment>
<gene>
    <name evidence="6" type="ORF">OEA41_002598</name>
</gene>
<dbReference type="PROSITE" id="PS00109">
    <property type="entry name" value="PROTEIN_KINASE_TYR"/>
    <property type="match status" value="1"/>
</dbReference>